<comment type="caution">
    <text evidence="1">The sequence shown here is derived from an EMBL/GenBank/DDBJ whole genome shotgun (WGS) entry which is preliminary data.</text>
</comment>
<dbReference type="Proteomes" id="UP000215914">
    <property type="component" value="Unassembled WGS sequence"/>
</dbReference>
<dbReference type="Gene3D" id="3.80.10.10">
    <property type="entry name" value="Ribonuclease Inhibitor"/>
    <property type="match status" value="1"/>
</dbReference>
<name>A0A9K3HX02_HELAN</name>
<dbReference type="PANTHER" id="PTHR48004:SF42">
    <property type="entry name" value="PROTEIN TOO MANY MOUTHS-RELATED"/>
    <property type="match status" value="1"/>
</dbReference>
<dbReference type="SUPFAM" id="SSF52058">
    <property type="entry name" value="L domain-like"/>
    <property type="match status" value="1"/>
</dbReference>
<accession>A0A9K3HX02</accession>
<dbReference type="Gramene" id="mRNA:HanXRQr2_Chr10g0432471">
    <property type="protein sequence ID" value="CDS:HanXRQr2_Chr10g0432471.1"/>
    <property type="gene ID" value="HanXRQr2_Chr10g0432471"/>
</dbReference>
<gene>
    <name evidence="1" type="ORF">HanXRQr2_Chr10g0432471</name>
</gene>
<reference evidence="1" key="2">
    <citation type="submission" date="2020-06" db="EMBL/GenBank/DDBJ databases">
        <title>Helianthus annuus Genome sequencing and assembly Release 2.</title>
        <authorList>
            <person name="Gouzy J."/>
            <person name="Langlade N."/>
            <person name="Munos S."/>
        </authorList>
    </citation>
    <scope>NUCLEOTIDE SEQUENCE</scope>
    <source>
        <tissue evidence="1">Leaves</tissue>
    </source>
</reference>
<sequence>MNFMSDVLELNNSTTNMSECSEYVWEWLGLSTRGEIPKSLGRMPNIRELHMTYGIGGLLPEFLRNLRSLRVLDSSSNSLVGPLPTFHGKLTHVDLSLNNLNGSVKIITSIKSEPKQLRRSHSDIPWEPYLP</sequence>
<dbReference type="InterPro" id="IPR052941">
    <property type="entry name" value="StomDev_PlantInt_Reg"/>
</dbReference>
<dbReference type="InterPro" id="IPR032675">
    <property type="entry name" value="LRR_dom_sf"/>
</dbReference>
<dbReference type="EMBL" id="MNCJ02000325">
    <property type="protein sequence ID" value="KAF5785760.1"/>
    <property type="molecule type" value="Genomic_DNA"/>
</dbReference>
<dbReference type="AlphaFoldDB" id="A0A9K3HX02"/>
<proteinExistence type="predicted"/>
<organism evidence="1 2">
    <name type="scientific">Helianthus annuus</name>
    <name type="common">Common sunflower</name>
    <dbReference type="NCBI Taxonomy" id="4232"/>
    <lineage>
        <taxon>Eukaryota</taxon>
        <taxon>Viridiplantae</taxon>
        <taxon>Streptophyta</taxon>
        <taxon>Embryophyta</taxon>
        <taxon>Tracheophyta</taxon>
        <taxon>Spermatophyta</taxon>
        <taxon>Magnoliopsida</taxon>
        <taxon>eudicotyledons</taxon>
        <taxon>Gunneridae</taxon>
        <taxon>Pentapetalae</taxon>
        <taxon>asterids</taxon>
        <taxon>campanulids</taxon>
        <taxon>Asterales</taxon>
        <taxon>Asteraceae</taxon>
        <taxon>Asteroideae</taxon>
        <taxon>Heliantheae alliance</taxon>
        <taxon>Heliantheae</taxon>
        <taxon>Helianthus</taxon>
    </lineage>
</organism>
<evidence type="ECO:0000313" key="2">
    <source>
        <dbReference type="Proteomes" id="UP000215914"/>
    </source>
</evidence>
<evidence type="ECO:0000313" key="1">
    <source>
        <dbReference type="EMBL" id="KAF5785760.1"/>
    </source>
</evidence>
<keyword evidence="2" id="KW-1185">Reference proteome</keyword>
<protein>
    <submittedName>
        <fullName evidence="1">Leucine-rich repeat domain superfamily</fullName>
    </submittedName>
</protein>
<dbReference type="PANTHER" id="PTHR48004">
    <property type="entry name" value="OS01G0149700 PROTEIN"/>
    <property type="match status" value="1"/>
</dbReference>
<reference evidence="1" key="1">
    <citation type="journal article" date="2017" name="Nature">
        <title>The sunflower genome provides insights into oil metabolism, flowering and Asterid evolution.</title>
        <authorList>
            <person name="Badouin H."/>
            <person name="Gouzy J."/>
            <person name="Grassa C.J."/>
            <person name="Murat F."/>
            <person name="Staton S.E."/>
            <person name="Cottret L."/>
            <person name="Lelandais-Briere C."/>
            <person name="Owens G.L."/>
            <person name="Carrere S."/>
            <person name="Mayjonade B."/>
            <person name="Legrand L."/>
            <person name="Gill N."/>
            <person name="Kane N.C."/>
            <person name="Bowers J.E."/>
            <person name="Hubner S."/>
            <person name="Bellec A."/>
            <person name="Berard A."/>
            <person name="Berges H."/>
            <person name="Blanchet N."/>
            <person name="Boniface M.C."/>
            <person name="Brunel D."/>
            <person name="Catrice O."/>
            <person name="Chaidir N."/>
            <person name="Claudel C."/>
            <person name="Donnadieu C."/>
            <person name="Faraut T."/>
            <person name="Fievet G."/>
            <person name="Helmstetter N."/>
            <person name="King M."/>
            <person name="Knapp S.J."/>
            <person name="Lai Z."/>
            <person name="Le Paslier M.C."/>
            <person name="Lippi Y."/>
            <person name="Lorenzon L."/>
            <person name="Mandel J.R."/>
            <person name="Marage G."/>
            <person name="Marchand G."/>
            <person name="Marquand E."/>
            <person name="Bret-Mestries E."/>
            <person name="Morien E."/>
            <person name="Nambeesan S."/>
            <person name="Nguyen T."/>
            <person name="Pegot-Espagnet P."/>
            <person name="Pouilly N."/>
            <person name="Raftis F."/>
            <person name="Sallet E."/>
            <person name="Schiex T."/>
            <person name="Thomas J."/>
            <person name="Vandecasteele C."/>
            <person name="Vares D."/>
            <person name="Vear F."/>
            <person name="Vautrin S."/>
            <person name="Crespi M."/>
            <person name="Mangin B."/>
            <person name="Burke J.M."/>
            <person name="Salse J."/>
            <person name="Munos S."/>
            <person name="Vincourt P."/>
            <person name="Rieseberg L.H."/>
            <person name="Langlade N.B."/>
        </authorList>
    </citation>
    <scope>NUCLEOTIDE SEQUENCE</scope>
    <source>
        <tissue evidence="1">Leaves</tissue>
    </source>
</reference>